<feature type="compositionally biased region" description="Polar residues" evidence="2">
    <location>
        <begin position="101"/>
        <end position="111"/>
    </location>
</feature>
<keyword evidence="6" id="KW-1185">Reference proteome</keyword>
<dbReference type="SUPFAM" id="SSF54928">
    <property type="entry name" value="RNA-binding domain, RBD"/>
    <property type="match status" value="1"/>
</dbReference>
<feature type="region of interest" description="Disordered" evidence="2">
    <location>
        <begin position="91"/>
        <end position="111"/>
    </location>
</feature>
<gene>
    <name evidence="4" type="ORF">CIPAW_05G137700</name>
    <name evidence="5" type="ORF">I3842_05G134800</name>
</gene>
<name>A0A8T1QI11_CARIL</name>
<dbReference type="Proteomes" id="UP000811609">
    <property type="component" value="Chromosome 5"/>
</dbReference>
<evidence type="ECO:0000259" key="3">
    <source>
        <dbReference type="PROSITE" id="PS50102"/>
    </source>
</evidence>
<sequence length="243" mass="26111">MNPGEHTIEVTGLSPNATEEDVYDFFSFSGAIEHVEIIRSGEHACTAYVAFKDAYSKETACLLSGATILDQRVCITSWGQYEDEFDFWSSHSHRHDEEPGSASTQRSQFPSTGEAVTMAQEVVITMLAKGYDLSKDALSRAKAFDESHQVSASAAARVAELSQRFGLADKICAGVHAMKSVDEKYHVSEMTKSAVLATGRTAATAANNVVNSSYFSKGALWVSDALTRAAKAAADAGSRGVQH</sequence>
<dbReference type="PANTHER" id="PTHR32343">
    <property type="entry name" value="SERINE/ARGININE-RICH SPLICING FACTOR"/>
    <property type="match status" value="1"/>
</dbReference>
<dbReference type="EMBL" id="CM031829">
    <property type="protein sequence ID" value="KAG6713107.1"/>
    <property type="molecule type" value="Genomic_DNA"/>
</dbReference>
<evidence type="ECO:0000256" key="2">
    <source>
        <dbReference type="SAM" id="MobiDB-lite"/>
    </source>
</evidence>
<proteinExistence type="predicted"/>
<reference evidence="5" key="2">
    <citation type="submission" date="2021-01" db="EMBL/GenBank/DDBJ databases">
        <authorList>
            <person name="Lovell J.T."/>
            <person name="Bentley N."/>
            <person name="Bhattarai G."/>
            <person name="Jenkins J.W."/>
            <person name="Sreedasyam A."/>
            <person name="Alarcon Y."/>
            <person name="Bock C."/>
            <person name="Boston L."/>
            <person name="Carlson J."/>
            <person name="Cervantes K."/>
            <person name="Clermont K."/>
            <person name="Krom N."/>
            <person name="Kubenka K."/>
            <person name="Mamidi S."/>
            <person name="Mattison C."/>
            <person name="Monteros M."/>
            <person name="Pisani C."/>
            <person name="Plott C."/>
            <person name="Rajasekar S."/>
            <person name="Rhein H.S."/>
            <person name="Rohla C."/>
            <person name="Song M."/>
            <person name="Hilaire R.S."/>
            <person name="Shu S."/>
            <person name="Wells L."/>
            <person name="Wang X."/>
            <person name="Webber J."/>
            <person name="Heerema R.J."/>
            <person name="Klein P."/>
            <person name="Conner P."/>
            <person name="Grauke L."/>
            <person name="Grimwood J."/>
            <person name="Schmutz J."/>
            <person name="Randall J.J."/>
        </authorList>
    </citation>
    <scope>NUCLEOTIDE SEQUENCE</scope>
    <source>
        <tissue evidence="5">Leaf</tissue>
    </source>
</reference>
<dbReference type="OrthoDB" id="7763451at2759"/>
<dbReference type="CDD" id="cd12269">
    <property type="entry name" value="RRM_Vip1_like"/>
    <property type="match status" value="1"/>
</dbReference>
<dbReference type="Pfam" id="PF00076">
    <property type="entry name" value="RRM_1"/>
    <property type="match status" value="1"/>
</dbReference>
<dbReference type="PROSITE" id="PS50102">
    <property type="entry name" value="RRM"/>
    <property type="match status" value="1"/>
</dbReference>
<dbReference type="SMART" id="SM00360">
    <property type="entry name" value="RRM"/>
    <property type="match status" value="1"/>
</dbReference>
<comment type="caution">
    <text evidence="4">The sequence shown here is derived from an EMBL/GenBank/DDBJ whole genome shotgun (WGS) entry which is preliminary data.</text>
</comment>
<reference evidence="4" key="1">
    <citation type="submission" date="2020-12" db="EMBL/GenBank/DDBJ databases">
        <title>WGS assembly of Carya illinoinensis cv. Pawnee.</title>
        <authorList>
            <person name="Platts A."/>
            <person name="Shu S."/>
            <person name="Wright S."/>
            <person name="Barry K."/>
            <person name="Edger P."/>
            <person name="Pires J.C."/>
            <person name="Schmutz J."/>
        </authorList>
    </citation>
    <scope>NUCLEOTIDE SEQUENCE</scope>
    <source>
        <tissue evidence="4">Leaf</tissue>
    </source>
</reference>
<dbReference type="InterPro" id="IPR034360">
    <property type="entry name" value="Vip1-like_RRM_plant"/>
</dbReference>
<dbReference type="InterPro" id="IPR035979">
    <property type="entry name" value="RBD_domain_sf"/>
</dbReference>
<organism evidence="4 6">
    <name type="scientific">Carya illinoinensis</name>
    <name type="common">Pecan</name>
    <dbReference type="NCBI Taxonomy" id="32201"/>
    <lineage>
        <taxon>Eukaryota</taxon>
        <taxon>Viridiplantae</taxon>
        <taxon>Streptophyta</taxon>
        <taxon>Embryophyta</taxon>
        <taxon>Tracheophyta</taxon>
        <taxon>Spermatophyta</taxon>
        <taxon>Magnoliopsida</taxon>
        <taxon>eudicotyledons</taxon>
        <taxon>Gunneridae</taxon>
        <taxon>Pentapetalae</taxon>
        <taxon>rosids</taxon>
        <taxon>fabids</taxon>
        <taxon>Fagales</taxon>
        <taxon>Juglandaceae</taxon>
        <taxon>Carya</taxon>
    </lineage>
</organism>
<keyword evidence="1" id="KW-0694">RNA-binding</keyword>
<dbReference type="Proteomes" id="UP000811246">
    <property type="component" value="Chromosome 5"/>
</dbReference>
<evidence type="ECO:0000313" key="6">
    <source>
        <dbReference type="Proteomes" id="UP000811609"/>
    </source>
</evidence>
<dbReference type="InterPro" id="IPR012677">
    <property type="entry name" value="Nucleotide-bd_a/b_plait_sf"/>
</dbReference>
<dbReference type="Gene3D" id="3.30.70.330">
    <property type="match status" value="1"/>
</dbReference>
<dbReference type="EMBL" id="CM031813">
    <property type="protein sequence ID" value="KAG6654330.1"/>
    <property type="molecule type" value="Genomic_DNA"/>
</dbReference>
<protein>
    <recommendedName>
        <fullName evidence="3">RRM domain-containing protein</fullName>
    </recommendedName>
</protein>
<dbReference type="GO" id="GO:0003723">
    <property type="term" value="F:RNA binding"/>
    <property type="evidence" value="ECO:0007669"/>
    <property type="project" value="UniProtKB-UniRule"/>
</dbReference>
<dbReference type="AlphaFoldDB" id="A0A8T1QI11"/>
<evidence type="ECO:0000313" key="5">
    <source>
        <dbReference type="EMBL" id="KAG6713107.1"/>
    </source>
</evidence>
<evidence type="ECO:0000256" key="1">
    <source>
        <dbReference type="PROSITE-ProRule" id="PRU00176"/>
    </source>
</evidence>
<dbReference type="PANTHER" id="PTHR32343:SF26">
    <property type="entry name" value="RNA-BINDING (RRM_RBD_RNP MOTIFS) FAMILY PROTEIN"/>
    <property type="match status" value="1"/>
</dbReference>
<evidence type="ECO:0000313" key="4">
    <source>
        <dbReference type="EMBL" id="KAG6654330.1"/>
    </source>
</evidence>
<dbReference type="InterPro" id="IPR000504">
    <property type="entry name" value="RRM_dom"/>
</dbReference>
<accession>A0A8T1QI11</accession>
<feature type="domain" description="RRM" evidence="3">
    <location>
        <begin position="6"/>
        <end position="72"/>
    </location>
</feature>